<feature type="compositionally biased region" description="Low complexity" evidence="1">
    <location>
        <begin position="94"/>
        <end position="104"/>
    </location>
</feature>
<feature type="compositionally biased region" description="Acidic residues" evidence="1">
    <location>
        <begin position="284"/>
        <end position="299"/>
    </location>
</feature>
<name>A0AAD5XJJ7_9FUNG</name>
<protein>
    <submittedName>
        <fullName evidence="2">Uncharacterized protein</fullName>
    </submittedName>
</protein>
<evidence type="ECO:0000313" key="3">
    <source>
        <dbReference type="Proteomes" id="UP001211907"/>
    </source>
</evidence>
<feature type="region of interest" description="Disordered" evidence="1">
    <location>
        <begin position="252"/>
        <end position="302"/>
    </location>
</feature>
<feature type="region of interest" description="Disordered" evidence="1">
    <location>
        <begin position="62"/>
        <end position="115"/>
    </location>
</feature>
<sequence>MDQIDSTYTVSQSVSKSSIELASAISSDSAGLVIAWPGSLERVSSDSAGLFYESASASDATTNAKLPYNNDRLRRLSGPANSPPYATSLLKAPQSQQQQQQQQQHTPTPTPLFRPYYSVVDPSTRPLLAANTPSNTEKQLEFAEYRNAFEQRRRSSFHINTITTTTAIAANQLSSLSPSLYNPLSKSMKKNKQYRRHSASAAMIEKQQRRFSFGSSSINNKDMFMRRRLQAAPAIQLDMLVSKFKAIFMGNPNSSSSGSSNRSNVYAESPVETASDPGVRAALDDDDDDDDEEDDDTDDTPSVAVLRGSAVKFITAPTITDIVSPTTTNIATAVNTSAAQNPKISTATATTTVPLATIQRFKVHQQQQLLSSKPSMRVMPKRPIRTTEIAMINGGIGITGSSGFSDSYSGGIGSGSIGSGTGGVSLLSSSSSSASSYLPSLSGKSAASLSMLNRNSSVSSRPSWRTIATISEMESSTSGSGNGSGGSGKNSAGPLSFHLAALPEEKEQHFAVKMERSRHAAKNLKVDFML</sequence>
<organism evidence="2 3">
    <name type="scientific">Physocladia obscura</name>
    <dbReference type="NCBI Taxonomy" id="109957"/>
    <lineage>
        <taxon>Eukaryota</taxon>
        <taxon>Fungi</taxon>
        <taxon>Fungi incertae sedis</taxon>
        <taxon>Chytridiomycota</taxon>
        <taxon>Chytridiomycota incertae sedis</taxon>
        <taxon>Chytridiomycetes</taxon>
        <taxon>Chytridiales</taxon>
        <taxon>Chytriomycetaceae</taxon>
        <taxon>Physocladia</taxon>
    </lineage>
</organism>
<dbReference type="EMBL" id="JADGJH010000150">
    <property type="protein sequence ID" value="KAJ3135956.1"/>
    <property type="molecule type" value="Genomic_DNA"/>
</dbReference>
<evidence type="ECO:0000313" key="2">
    <source>
        <dbReference type="EMBL" id="KAJ3135956.1"/>
    </source>
</evidence>
<dbReference type="AlphaFoldDB" id="A0AAD5XJJ7"/>
<reference evidence="2" key="1">
    <citation type="submission" date="2020-05" db="EMBL/GenBank/DDBJ databases">
        <title>Phylogenomic resolution of chytrid fungi.</title>
        <authorList>
            <person name="Stajich J.E."/>
            <person name="Amses K."/>
            <person name="Simmons R."/>
            <person name="Seto K."/>
            <person name="Myers J."/>
            <person name="Bonds A."/>
            <person name="Quandt C.A."/>
            <person name="Barry K."/>
            <person name="Liu P."/>
            <person name="Grigoriev I."/>
            <person name="Longcore J.E."/>
            <person name="James T.Y."/>
        </authorList>
    </citation>
    <scope>NUCLEOTIDE SEQUENCE</scope>
    <source>
        <strain evidence="2">JEL0513</strain>
    </source>
</reference>
<gene>
    <name evidence="2" type="ORF">HK100_002200</name>
</gene>
<accession>A0AAD5XJJ7</accession>
<comment type="caution">
    <text evidence="2">The sequence shown here is derived from an EMBL/GenBank/DDBJ whole genome shotgun (WGS) entry which is preliminary data.</text>
</comment>
<keyword evidence="3" id="KW-1185">Reference proteome</keyword>
<evidence type="ECO:0000256" key="1">
    <source>
        <dbReference type="SAM" id="MobiDB-lite"/>
    </source>
</evidence>
<proteinExistence type="predicted"/>
<dbReference type="Proteomes" id="UP001211907">
    <property type="component" value="Unassembled WGS sequence"/>
</dbReference>
<feature type="region of interest" description="Disordered" evidence="1">
    <location>
        <begin position="472"/>
        <end position="495"/>
    </location>
</feature>
<feature type="compositionally biased region" description="Low complexity" evidence="1">
    <location>
        <begin position="252"/>
        <end position="264"/>
    </location>
</feature>